<dbReference type="InterPro" id="IPR011944">
    <property type="entry name" value="Steroid_delta5-4_isomerase"/>
</dbReference>
<evidence type="ECO:0000259" key="2">
    <source>
        <dbReference type="Pfam" id="PF14534"/>
    </source>
</evidence>
<feature type="signal peptide" evidence="1">
    <location>
        <begin position="1"/>
        <end position="17"/>
    </location>
</feature>
<dbReference type="KEGG" id="pfer:IRI77_21070"/>
<dbReference type="SUPFAM" id="SSF54427">
    <property type="entry name" value="NTF2-like"/>
    <property type="match status" value="1"/>
</dbReference>
<gene>
    <name evidence="3" type="ORF">IRI77_21070</name>
</gene>
<dbReference type="EMBL" id="CP063849">
    <property type="protein sequence ID" value="QOY85323.1"/>
    <property type="molecule type" value="Genomic_DNA"/>
</dbReference>
<feature type="domain" description="DUF4440" evidence="2">
    <location>
        <begin position="27"/>
        <end position="132"/>
    </location>
</feature>
<sequence length="138" mass="15294">MRLLVLCVLAASSLLFAQDDVTVTLQKQAEAWNRANLEEFMTTYMDSPDITFTGRAGVTRGYKPVLERYRKNYGTPEAMGTLRYSELEVRLLGPDAALVLGRFDLTRTQAGGGNASGHFTLVLRKTAAGWKIIHDHTS</sequence>
<accession>A0A7S7NKH9</accession>
<name>A0A7S7NKH9_PALFE</name>
<keyword evidence="4" id="KW-1185">Reference proteome</keyword>
<dbReference type="Gene3D" id="3.10.450.50">
    <property type="match status" value="1"/>
</dbReference>
<organism evidence="3 4">
    <name type="scientific">Paludibaculum fermentans</name>
    <dbReference type="NCBI Taxonomy" id="1473598"/>
    <lineage>
        <taxon>Bacteria</taxon>
        <taxon>Pseudomonadati</taxon>
        <taxon>Acidobacteriota</taxon>
        <taxon>Terriglobia</taxon>
        <taxon>Bryobacterales</taxon>
        <taxon>Bryobacteraceae</taxon>
        <taxon>Paludibaculum</taxon>
    </lineage>
</organism>
<dbReference type="AlphaFoldDB" id="A0A7S7NKH9"/>
<evidence type="ECO:0000313" key="4">
    <source>
        <dbReference type="Proteomes" id="UP000593892"/>
    </source>
</evidence>
<dbReference type="RefSeq" id="WP_194446993.1">
    <property type="nucleotide sequence ID" value="NZ_CP063849.1"/>
</dbReference>
<dbReference type="NCBIfam" id="TIGR02246">
    <property type="entry name" value="SgcJ/EcaC family oxidoreductase"/>
    <property type="match status" value="1"/>
</dbReference>
<protein>
    <submittedName>
        <fullName evidence="3">Nuclear transport factor 2 family protein</fullName>
    </submittedName>
</protein>
<dbReference type="Proteomes" id="UP000593892">
    <property type="component" value="Chromosome"/>
</dbReference>
<proteinExistence type="predicted"/>
<dbReference type="InterPro" id="IPR027843">
    <property type="entry name" value="DUF4440"/>
</dbReference>
<dbReference type="Pfam" id="PF14534">
    <property type="entry name" value="DUF4440"/>
    <property type="match status" value="1"/>
</dbReference>
<evidence type="ECO:0000256" key="1">
    <source>
        <dbReference type="SAM" id="SignalP"/>
    </source>
</evidence>
<dbReference type="InterPro" id="IPR032710">
    <property type="entry name" value="NTF2-like_dom_sf"/>
</dbReference>
<feature type="chain" id="PRO_5032379815" evidence="1">
    <location>
        <begin position="18"/>
        <end position="138"/>
    </location>
</feature>
<evidence type="ECO:0000313" key="3">
    <source>
        <dbReference type="EMBL" id="QOY85323.1"/>
    </source>
</evidence>
<keyword evidence="1" id="KW-0732">Signal</keyword>
<reference evidence="3 4" key="1">
    <citation type="submission" date="2020-10" db="EMBL/GenBank/DDBJ databases">
        <title>Complete genome sequence of Paludibaculum fermentans P105T, a facultatively anaerobic acidobacterium capable of dissimilatory Fe(III) reduction.</title>
        <authorList>
            <person name="Dedysh S.N."/>
            <person name="Beletsky A.V."/>
            <person name="Kulichevskaya I.S."/>
            <person name="Mardanov A.V."/>
            <person name="Ravin N.V."/>
        </authorList>
    </citation>
    <scope>NUCLEOTIDE SEQUENCE [LARGE SCALE GENOMIC DNA]</scope>
    <source>
        <strain evidence="3 4">P105</strain>
    </source>
</reference>